<dbReference type="EnsemblMetazoa" id="XM_038208086.1">
    <property type="protein sequence ID" value="XP_038064014.1"/>
    <property type="gene ID" value="LOC119734551"/>
</dbReference>
<feature type="compositionally biased region" description="Basic residues" evidence="1">
    <location>
        <begin position="410"/>
        <end position="433"/>
    </location>
</feature>
<feature type="compositionally biased region" description="Pro residues" evidence="1">
    <location>
        <begin position="284"/>
        <end position="293"/>
    </location>
</feature>
<evidence type="ECO:0000313" key="3">
    <source>
        <dbReference type="EnsemblMetazoa" id="XP_038064014.1"/>
    </source>
</evidence>
<dbReference type="InterPro" id="IPR013830">
    <property type="entry name" value="SGNH_hydro"/>
</dbReference>
<organism evidence="3 4">
    <name type="scientific">Patiria miniata</name>
    <name type="common">Bat star</name>
    <name type="synonym">Asterina miniata</name>
    <dbReference type="NCBI Taxonomy" id="46514"/>
    <lineage>
        <taxon>Eukaryota</taxon>
        <taxon>Metazoa</taxon>
        <taxon>Echinodermata</taxon>
        <taxon>Eleutherozoa</taxon>
        <taxon>Asterozoa</taxon>
        <taxon>Asteroidea</taxon>
        <taxon>Valvatacea</taxon>
        <taxon>Valvatida</taxon>
        <taxon>Asterinidae</taxon>
        <taxon>Patiria</taxon>
    </lineage>
</organism>
<dbReference type="AlphaFoldDB" id="A0A914AKQ9"/>
<name>A0A914AKQ9_PATMI</name>
<evidence type="ECO:0000313" key="4">
    <source>
        <dbReference type="Proteomes" id="UP000887568"/>
    </source>
</evidence>
<evidence type="ECO:0000256" key="1">
    <source>
        <dbReference type="SAM" id="MobiDB-lite"/>
    </source>
</evidence>
<feature type="domain" description="SGNH hydrolase-type esterase" evidence="2">
    <location>
        <begin position="61"/>
        <end position="173"/>
    </location>
</feature>
<feature type="compositionally biased region" description="Low complexity" evidence="1">
    <location>
        <begin position="294"/>
        <end position="304"/>
    </location>
</feature>
<reference evidence="3" key="1">
    <citation type="submission" date="2022-11" db="UniProtKB">
        <authorList>
            <consortium name="EnsemblMetazoa"/>
        </authorList>
    </citation>
    <scope>IDENTIFICATION</scope>
</reference>
<dbReference type="InterPro" id="IPR036514">
    <property type="entry name" value="SGNH_hydro_sf"/>
</dbReference>
<feature type="compositionally biased region" description="Low complexity" evidence="1">
    <location>
        <begin position="214"/>
        <end position="234"/>
    </location>
</feature>
<dbReference type="GO" id="GO:0004622">
    <property type="term" value="F:phosphatidylcholine lysophospholipase activity"/>
    <property type="evidence" value="ECO:0007669"/>
    <property type="project" value="TreeGrafter"/>
</dbReference>
<accession>A0A914AKQ9</accession>
<dbReference type="OMA" id="RRCIVHI"/>
<feature type="region of interest" description="Disordered" evidence="1">
    <location>
        <begin position="404"/>
        <end position="508"/>
    </location>
</feature>
<feature type="compositionally biased region" description="Low complexity" evidence="1">
    <location>
        <begin position="311"/>
        <end position="327"/>
    </location>
</feature>
<dbReference type="GeneID" id="119734551"/>
<dbReference type="PANTHER" id="PTHR30383">
    <property type="entry name" value="THIOESTERASE 1/PROTEASE 1/LYSOPHOSPHOLIPASE L1"/>
    <property type="match status" value="1"/>
</dbReference>
<dbReference type="PANTHER" id="PTHR30383:SF5">
    <property type="entry name" value="SGNH HYDROLASE-TYPE ESTERASE DOMAIN-CONTAINING PROTEIN"/>
    <property type="match status" value="1"/>
</dbReference>
<dbReference type="InterPro" id="IPR051532">
    <property type="entry name" value="Ester_Hydrolysis_Enzymes"/>
</dbReference>
<dbReference type="SUPFAM" id="SSF52266">
    <property type="entry name" value="SGNH hydrolase"/>
    <property type="match status" value="1"/>
</dbReference>
<feature type="compositionally biased region" description="Low complexity" evidence="1">
    <location>
        <begin position="442"/>
        <end position="469"/>
    </location>
</feature>
<dbReference type="Pfam" id="PF13472">
    <property type="entry name" value="Lipase_GDSL_2"/>
    <property type="match status" value="1"/>
</dbReference>
<dbReference type="Gene3D" id="3.40.50.1110">
    <property type="entry name" value="SGNH hydrolase"/>
    <property type="match status" value="1"/>
</dbReference>
<dbReference type="RefSeq" id="XP_038064014.1">
    <property type="nucleotide sequence ID" value="XM_038208086.1"/>
</dbReference>
<feature type="compositionally biased region" description="Low complexity" evidence="1">
    <location>
        <begin position="244"/>
        <end position="263"/>
    </location>
</feature>
<evidence type="ECO:0000259" key="2">
    <source>
        <dbReference type="Pfam" id="PF13472"/>
    </source>
</evidence>
<dbReference type="CDD" id="cd00229">
    <property type="entry name" value="SGNH_hydrolase"/>
    <property type="match status" value="1"/>
</dbReference>
<dbReference type="Proteomes" id="UP000887568">
    <property type="component" value="Unplaced"/>
</dbReference>
<keyword evidence="4" id="KW-1185">Reference proteome</keyword>
<dbReference type="OrthoDB" id="5982747at2759"/>
<sequence>MAWSWRPPVWPSTSNSGKAKVFVIGDSLTKYLEANIESPLVDVDVYTQRGGTISSIHKSLRHSEFRIPEAPDIVLIHVGTNNLQYGFLHSNIEEFKLLLATLREVFPLTKIVVSAILPRHDSEALDTSRMHHNVAIGILCAKVGCNFVDFGNEFSRWAYAWDGLHLNWDGNALFGEAVQRYLQKMLEVKLKRLPFVPRELKKLVRQHTRKKKGSSQSPSPTKSASPPSPSTATTCAMQTPAQQPSNSTSLPSLSSLTPASPTLASPPTPLPNTAAAGAKKTPNPQAPPSPTPAMPSLVSPSSSILPPPASPSNTKKSVSSSRPSSRSYGKGRKLTPSLATVRKKLRRCIVHIFDDDGFCLLGLFPPKQVNCYVKPLAAMATLPYEIREGKSTSVGATLEVPKADSPYVSSRKRGKQRRRATRRIKKRRRRRKFKETYECHVSSQQSRQSSMHSQASPSTSTSSQPMLLQGEDSSDEEFVDNDVSVPSNDIGDLTDSFFSEDSMSEDEL</sequence>
<feature type="compositionally biased region" description="Basic residues" evidence="1">
    <location>
        <begin position="203"/>
        <end position="213"/>
    </location>
</feature>
<feature type="region of interest" description="Disordered" evidence="1">
    <location>
        <begin position="201"/>
        <end position="335"/>
    </location>
</feature>
<protein>
    <recommendedName>
        <fullName evidence="2">SGNH hydrolase-type esterase domain-containing protein</fullName>
    </recommendedName>
</protein>
<proteinExistence type="predicted"/>